<dbReference type="HOGENOM" id="CLU_3402253_0_0_5"/>
<reference evidence="1 2" key="1">
    <citation type="submission" date="2012-03" db="EMBL/GenBank/DDBJ databases">
        <title>The Genome Sequence of Bartonella elizabethae F9251.</title>
        <authorList>
            <consortium name="The Broad Institute Genome Sequencing Platform"/>
            <consortium name="The Broad Institute Genome Sequencing Center for Infectious Disease"/>
            <person name="Feldgarden M."/>
            <person name="Kirby J."/>
            <person name="Kosoy M."/>
            <person name="Birtles R."/>
            <person name="Probert W.S."/>
            <person name="Chiaraviglio L."/>
            <person name="Young S.K."/>
            <person name="Zeng Q."/>
            <person name="Gargeya S."/>
            <person name="Fitzgerald M."/>
            <person name="Haas B."/>
            <person name="Abouelleil A."/>
            <person name="Alvarado L."/>
            <person name="Arachchi H.M."/>
            <person name="Berlin A."/>
            <person name="Chapman S.B."/>
            <person name="Gearin G."/>
            <person name="Goldberg J."/>
            <person name="Griggs A."/>
            <person name="Gujja S."/>
            <person name="Hansen M."/>
            <person name="Heiman D."/>
            <person name="Howarth C."/>
            <person name="Larimer J."/>
            <person name="Lui A."/>
            <person name="MacDonald P.J.P."/>
            <person name="McCowen C."/>
            <person name="Montmayeur A."/>
            <person name="Murphy C."/>
            <person name="Neiman D."/>
            <person name="Pearson M."/>
            <person name="Priest M."/>
            <person name="Roberts A."/>
            <person name="Saif S."/>
            <person name="Shea T."/>
            <person name="Sisk P."/>
            <person name="Stolte C."/>
            <person name="Sykes S."/>
            <person name="Wortman J."/>
            <person name="Nusbaum C."/>
            <person name="Birren B."/>
        </authorList>
    </citation>
    <scope>NUCLEOTIDE SEQUENCE [LARGE SCALE GENOMIC DNA]</scope>
    <source>
        <strain evidence="1 2">F9251</strain>
    </source>
</reference>
<dbReference type="Proteomes" id="UP000008941">
    <property type="component" value="Unassembled WGS sequence"/>
</dbReference>
<accession>J0R9G1</accession>
<evidence type="ECO:0000313" key="2">
    <source>
        <dbReference type="Proteomes" id="UP000008941"/>
    </source>
</evidence>
<comment type="caution">
    <text evidence="1">The sequence shown here is derived from an EMBL/GenBank/DDBJ whole genome shotgun (WGS) entry which is preliminary data.</text>
</comment>
<sequence>MILRGFGVKVLKLYLLEPMVHPILLFCTSL</sequence>
<protein>
    <submittedName>
        <fullName evidence="1">Uncharacterized protein</fullName>
    </submittedName>
</protein>
<gene>
    <name evidence="1" type="ORF">MEE_01166</name>
</gene>
<organism evidence="1 2">
    <name type="scientific">Bartonella elizabethae F9251 = ATCC 49927</name>
    <dbReference type="NCBI Taxonomy" id="1094555"/>
    <lineage>
        <taxon>Bacteria</taxon>
        <taxon>Pseudomonadati</taxon>
        <taxon>Pseudomonadota</taxon>
        <taxon>Alphaproteobacteria</taxon>
        <taxon>Hyphomicrobiales</taxon>
        <taxon>Bartonellaceae</taxon>
        <taxon>Bartonella</taxon>
    </lineage>
</organism>
<evidence type="ECO:0000313" key="1">
    <source>
        <dbReference type="EMBL" id="EJF95331.1"/>
    </source>
</evidence>
<name>J0R9G1_BAREL</name>
<dbReference type="EMBL" id="AIMF01000015">
    <property type="protein sequence ID" value="EJF95331.1"/>
    <property type="molecule type" value="Genomic_DNA"/>
</dbReference>
<dbReference type="AlphaFoldDB" id="J0R9G1"/>
<proteinExistence type="predicted"/>